<dbReference type="Pfam" id="PF01032">
    <property type="entry name" value="FecCD"/>
    <property type="match status" value="1"/>
</dbReference>
<dbReference type="Proteomes" id="UP000419743">
    <property type="component" value="Unassembled WGS sequence"/>
</dbReference>
<evidence type="ECO:0000313" key="10">
    <source>
        <dbReference type="Proteomes" id="UP000419743"/>
    </source>
</evidence>
<keyword evidence="4" id="KW-1003">Cell membrane</keyword>
<gene>
    <name evidence="9" type="primary">fepG_3</name>
    <name evidence="9" type="ORF">HALOF300_04364</name>
</gene>
<dbReference type="PANTHER" id="PTHR30472">
    <property type="entry name" value="FERRIC ENTEROBACTIN TRANSPORT SYSTEM PERMEASE PROTEIN"/>
    <property type="match status" value="1"/>
</dbReference>
<keyword evidence="7 8" id="KW-0472">Membrane</keyword>
<feature type="transmembrane region" description="Helical" evidence="8">
    <location>
        <begin position="335"/>
        <end position="352"/>
    </location>
</feature>
<evidence type="ECO:0000256" key="1">
    <source>
        <dbReference type="ARBA" id="ARBA00004651"/>
    </source>
</evidence>
<evidence type="ECO:0000256" key="5">
    <source>
        <dbReference type="ARBA" id="ARBA00022692"/>
    </source>
</evidence>
<reference evidence="9 10" key="1">
    <citation type="submission" date="2019-11" db="EMBL/GenBank/DDBJ databases">
        <authorList>
            <person name="Criscuolo A."/>
        </authorList>
    </citation>
    <scope>NUCLEOTIDE SEQUENCE [LARGE SCALE GENOMIC DNA]</scope>
    <source>
        <strain evidence="9">CIP111667</strain>
    </source>
</reference>
<dbReference type="PANTHER" id="PTHR30472:SF24">
    <property type="entry name" value="FERRIC ENTEROBACTIN TRANSPORT SYSTEM PERMEASE PROTEIN FEPG"/>
    <property type="match status" value="1"/>
</dbReference>
<evidence type="ECO:0000256" key="2">
    <source>
        <dbReference type="ARBA" id="ARBA00007935"/>
    </source>
</evidence>
<feature type="transmembrane region" description="Helical" evidence="8">
    <location>
        <begin position="38"/>
        <end position="64"/>
    </location>
</feature>
<comment type="similarity">
    <text evidence="2">Belongs to the binding-protein-dependent transport system permease family. FecCD subfamily.</text>
</comment>
<evidence type="ECO:0000256" key="3">
    <source>
        <dbReference type="ARBA" id="ARBA00022448"/>
    </source>
</evidence>
<evidence type="ECO:0000256" key="8">
    <source>
        <dbReference type="SAM" id="Phobius"/>
    </source>
</evidence>
<evidence type="ECO:0000256" key="4">
    <source>
        <dbReference type="ARBA" id="ARBA00022475"/>
    </source>
</evidence>
<dbReference type="EMBL" id="CACRYJ010000061">
    <property type="protein sequence ID" value="VZO39670.1"/>
    <property type="molecule type" value="Genomic_DNA"/>
</dbReference>
<dbReference type="InterPro" id="IPR000522">
    <property type="entry name" value="ABC_transptr_permease_BtuC"/>
</dbReference>
<dbReference type="GO" id="GO:0005886">
    <property type="term" value="C:plasma membrane"/>
    <property type="evidence" value="ECO:0007669"/>
    <property type="project" value="UniProtKB-SubCell"/>
</dbReference>
<evidence type="ECO:0000256" key="6">
    <source>
        <dbReference type="ARBA" id="ARBA00022989"/>
    </source>
</evidence>
<evidence type="ECO:0000256" key="7">
    <source>
        <dbReference type="ARBA" id="ARBA00023136"/>
    </source>
</evidence>
<comment type="subcellular location">
    <subcellularLocation>
        <location evidence="1">Cell membrane</location>
        <topology evidence="1">Multi-pass membrane protein</topology>
    </subcellularLocation>
</comment>
<keyword evidence="10" id="KW-1185">Reference proteome</keyword>
<dbReference type="Gene3D" id="1.10.3470.10">
    <property type="entry name" value="ABC transporter involved in vitamin B12 uptake, BtuC"/>
    <property type="match status" value="1"/>
</dbReference>
<dbReference type="InterPro" id="IPR037294">
    <property type="entry name" value="ABC_BtuC-like"/>
</dbReference>
<dbReference type="SUPFAM" id="SSF81345">
    <property type="entry name" value="ABC transporter involved in vitamin B12 uptake, BtuC"/>
    <property type="match status" value="1"/>
</dbReference>
<accession>A0A7M4DQC6</accession>
<dbReference type="GO" id="GO:0033214">
    <property type="term" value="P:siderophore-iron import into cell"/>
    <property type="evidence" value="ECO:0007669"/>
    <property type="project" value="TreeGrafter"/>
</dbReference>
<protein>
    <submittedName>
        <fullName evidence="9">Ferric enterobactin transport system permease protein FepG</fullName>
    </submittedName>
</protein>
<feature type="transmembrane region" description="Helical" evidence="8">
    <location>
        <begin position="221"/>
        <end position="246"/>
    </location>
</feature>
<dbReference type="GO" id="GO:0022857">
    <property type="term" value="F:transmembrane transporter activity"/>
    <property type="evidence" value="ECO:0007669"/>
    <property type="project" value="InterPro"/>
</dbReference>
<feature type="transmembrane region" description="Helical" evidence="8">
    <location>
        <begin position="267"/>
        <end position="290"/>
    </location>
</feature>
<feature type="transmembrane region" description="Helical" evidence="8">
    <location>
        <begin position="148"/>
        <end position="169"/>
    </location>
</feature>
<keyword evidence="6 8" id="KW-1133">Transmembrane helix</keyword>
<dbReference type="RefSeq" id="WP_231955681.1">
    <property type="nucleotide sequence ID" value="NZ_CACRYJ010000061.1"/>
</dbReference>
<dbReference type="CDD" id="cd06550">
    <property type="entry name" value="TM_ABC_iron-siderophores_like"/>
    <property type="match status" value="1"/>
</dbReference>
<feature type="transmembrane region" description="Helical" evidence="8">
    <location>
        <begin position="310"/>
        <end position="328"/>
    </location>
</feature>
<feature type="transmembrane region" description="Helical" evidence="8">
    <location>
        <begin position="176"/>
        <end position="201"/>
    </location>
</feature>
<proteinExistence type="inferred from homology"/>
<feature type="transmembrane region" description="Helical" evidence="8">
    <location>
        <begin position="94"/>
        <end position="112"/>
    </location>
</feature>
<evidence type="ECO:0000313" key="9">
    <source>
        <dbReference type="EMBL" id="VZO39670.1"/>
    </source>
</evidence>
<sequence length="361" mass="37216">MNAAAPVRTDSADGRVDFGRPTLVLRRRRLSTRVSRRAVVVCTVLAVTTFLLALVSLGVGTLALSPMEVLAALADTGGNEQARLAVVGWRLPRLLLAVLCGAALAVSGAIFQSLTKNPLGSPDIIGFSTGSYTGAIVVMLWLGSTTYLNIAAGSLVGGCVVAFVVYVLAYRRGIQAFRLIIVGIGISAILGSINSMLLIAVSPEQAMLAAVWGAGSLNGLGYAQLWPVAISGTLLILGAALIVAPLRQLEIGDDAARALGIRAQRSRALATVLGVALTAVVTAAVGPISFVALAAPQIARRLTRGIGLELLPAALTGALVLVAADLIAQRVDLPVGVITVSVGGSYLAWLLISEYRTRGRL</sequence>
<keyword evidence="5 8" id="KW-0812">Transmembrane</keyword>
<name>A0A7M4DQC6_9MICO</name>
<dbReference type="AlphaFoldDB" id="A0A7M4DQC6"/>
<comment type="caution">
    <text evidence="9">The sequence shown here is derived from an EMBL/GenBank/DDBJ whole genome shotgun (WGS) entry which is preliminary data.</text>
</comment>
<organism evidence="9 10">
    <name type="scientific">Occultella aeris</name>
    <dbReference type="NCBI Taxonomy" id="2761496"/>
    <lineage>
        <taxon>Bacteria</taxon>
        <taxon>Bacillati</taxon>
        <taxon>Actinomycetota</taxon>
        <taxon>Actinomycetes</taxon>
        <taxon>Micrococcales</taxon>
        <taxon>Ruaniaceae</taxon>
        <taxon>Occultella</taxon>
    </lineage>
</organism>
<keyword evidence="3" id="KW-0813">Transport</keyword>
<feature type="transmembrane region" description="Helical" evidence="8">
    <location>
        <begin position="124"/>
        <end position="142"/>
    </location>
</feature>